<evidence type="ECO:0000313" key="8">
    <source>
        <dbReference type="EMBL" id="NRT19283.1"/>
    </source>
</evidence>
<dbReference type="SUPFAM" id="SSF48013">
    <property type="entry name" value="NusB-like"/>
    <property type="match status" value="1"/>
</dbReference>
<evidence type="ECO:0000256" key="4">
    <source>
        <dbReference type="ARBA" id="ARBA00023015"/>
    </source>
</evidence>
<dbReference type="PANTHER" id="PTHR11078">
    <property type="entry name" value="N UTILIZATION SUBSTANCE PROTEIN B-RELATED"/>
    <property type="match status" value="1"/>
</dbReference>
<dbReference type="InterPro" id="IPR035926">
    <property type="entry name" value="NusB-like_sf"/>
</dbReference>
<keyword evidence="9" id="KW-1185">Reference proteome</keyword>
<name>A0ABX2FQ43_9BACT</name>
<evidence type="ECO:0000256" key="6">
    <source>
        <dbReference type="SAM" id="MobiDB-lite"/>
    </source>
</evidence>
<dbReference type="EMBL" id="JABSNP010000008">
    <property type="protein sequence ID" value="NRT19283.1"/>
    <property type="molecule type" value="Genomic_DNA"/>
</dbReference>
<comment type="similarity">
    <text evidence="1">Belongs to the NusB family.</text>
</comment>
<reference evidence="8 9" key="1">
    <citation type="submission" date="2020-05" db="EMBL/GenBank/DDBJ databases">
        <title>Genomic Encyclopedia of Type Strains, Phase IV (KMG-V): Genome sequencing to study the core and pangenomes of soil and plant-associated prokaryotes.</title>
        <authorList>
            <person name="Whitman W."/>
        </authorList>
    </citation>
    <scope>NUCLEOTIDE SEQUENCE [LARGE SCALE GENOMIC DNA]</scope>
    <source>
        <strain evidence="8 9">9A</strain>
    </source>
</reference>
<keyword evidence="2" id="KW-0889">Transcription antitermination</keyword>
<protein>
    <submittedName>
        <fullName evidence="8">N utilization substance protein B</fullName>
    </submittedName>
</protein>
<dbReference type="Pfam" id="PF01029">
    <property type="entry name" value="NusB"/>
    <property type="match status" value="1"/>
</dbReference>
<organism evidence="8 9">
    <name type="scientific">Hymenobacter caeli</name>
    <dbReference type="NCBI Taxonomy" id="2735894"/>
    <lineage>
        <taxon>Bacteria</taxon>
        <taxon>Pseudomonadati</taxon>
        <taxon>Bacteroidota</taxon>
        <taxon>Cytophagia</taxon>
        <taxon>Cytophagales</taxon>
        <taxon>Hymenobacteraceae</taxon>
        <taxon>Hymenobacter</taxon>
    </lineage>
</organism>
<keyword evidence="3" id="KW-0694">RNA-binding</keyword>
<dbReference type="Proteomes" id="UP000779507">
    <property type="component" value="Unassembled WGS sequence"/>
</dbReference>
<gene>
    <name evidence="8" type="ORF">HNP98_002107</name>
</gene>
<dbReference type="Gene3D" id="1.10.940.10">
    <property type="entry name" value="NusB-like"/>
    <property type="match status" value="1"/>
</dbReference>
<keyword evidence="4" id="KW-0805">Transcription regulation</keyword>
<feature type="compositionally biased region" description="Acidic residues" evidence="6">
    <location>
        <begin position="224"/>
        <end position="242"/>
    </location>
</feature>
<evidence type="ECO:0000256" key="2">
    <source>
        <dbReference type="ARBA" id="ARBA00022814"/>
    </source>
</evidence>
<dbReference type="RefSeq" id="WP_246275077.1">
    <property type="nucleotide sequence ID" value="NZ_JABSNP010000008.1"/>
</dbReference>
<keyword evidence="5" id="KW-0804">Transcription</keyword>
<feature type="domain" description="NusB/RsmB/TIM44" evidence="7">
    <location>
        <begin position="299"/>
        <end position="417"/>
    </location>
</feature>
<evidence type="ECO:0000256" key="3">
    <source>
        <dbReference type="ARBA" id="ARBA00022884"/>
    </source>
</evidence>
<evidence type="ECO:0000313" key="9">
    <source>
        <dbReference type="Proteomes" id="UP000779507"/>
    </source>
</evidence>
<comment type="caution">
    <text evidence="8">The sequence shown here is derived from an EMBL/GenBank/DDBJ whole genome shotgun (WGS) entry which is preliminary data.</text>
</comment>
<dbReference type="InterPro" id="IPR006027">
    <property type="entry name" value="NusB_RsmB_TIM44"/>
</dbReference>
<evidence type="ECO:0000256" key="1">
    <source>
        <dbReference type="ARBA" id="ARBA00005952"/>
    </source>
</evidence>
<dbReference type="PANTHER" id="PTHR11078:SF3">
    <property type="entry name" value="ANTITERMINATION NUSB DOMAIN-CONTAINING PROTEIN"/>
    <property type="match status" value="1"/>
</dbReference>
<dbReference type="InterPro" id="IPR011605">
    <property type="entry name" value="NusB_fam"/>
</dbReference>
<evidence type="ECO:0000259" key="7">
    <source>
        <dbReference type="Pfam" id="PF01029"/>
    </source>
</evidence>
<proteinExistence type="inferred from homology"/>
<dbReference type="NCBIfam" id="TIGR01951">
    <property type="entry name" value="nusB"/>
    <property type="match status" value="1"/>
</dbReference>
<evidence type="ECO:0000256" key="5">
    <source>
        <dbReference type="ARBA" id="ARBA00023163"/>
    </source>
</evidence>
<sequence length="437" mass="49126">MLNRRLLRIKVMQSLYAYHQAAGADLGLAQDRIAEAFEPDLNAEVAPDRRQLEGQRKLGEARFREWHRTHEAPEKTDDKAVDEALNDAIRYYQDQVKKDAKFFGGQLLAGAESIHDQYLHLLNLPASLLQVLEEDNDREARRRLGPRENALDTSRLAGSTAIAKLMANEQLQSLTIRRKLQWLGTEELEALRRAWRDEMSGHPTVLAYLKGQPLAAATLATADAETDSPAETDADGGDEAATDEAPASTLAASGEEAEYEADLEFLRFLYKEFVFRGVELPRQLESDDLNWEENRPIVRNLVLKTLKMLPYAATDQQELMNLSANWADDREFAETLYQQTLADDAKAEALIAGSVQNWDVERVALLDKIILKMALCEMQLFRGIPVKVTINEYIEISKVYSTPKSKQFVNGVLDKLAQDLAASGEIRKSGRGLLDNQ</sequence>
<accession>A0ABX2FQ43</accession>
<feature type="region of interest" description="Disordered" evidence="6">
    <location>
        <begin position="220"/>
        <end position="254"/>
    </location>
</feature>